<dbReference type="EMBL" id="KJ624065">
    <property type="protein sequence ID" value="AIB04137.1"/>
    <property type="molecule type" value="Genomic_DNA"/>
</dbReference>
<keyword evidence="4" id="KW-0249">Electron transport</keyword>
<dbReference type="Pfam" id="PF08041">
    <property type="entry name" value="PetM"/>
    <property type="match status" value="1"/>
</dbReference>
<organism evidence="8">
    <name type="scientific">Trachydiscus minutus</name>
    <dbReference type="NCBI Taxonomy" id="1032745"/>
    <lineage>
        <taxon>Eukaryota</taxon>
        <taxon>Sar</taxon>
        <taxon>Stramenopiles</taxon>
        <taxon>Ochrophyta</taxon>
        <taxon>Eustigmatophyceae</taxon>
        <taxon>Goniochloridales</taxon>
        <taxon>Goniochloridaceae</taxon>
        <taxon>Trachydiscus</taxon>
    </lineage>
</organism>
<name>A0A0D3M5Q7_9STRA</name>
<dbReference type="RefSeq" id="YP_009131321.1">
    <property type="nucleotide sequence ID" value="NC_026851.1"/>
</dbReference>
<keyword evidence="5 7" id="KW-1133">Transmembrane helix</keyword>
<dbReference type="GeneID" id="24121328"/>
<gene>
    <name evidence="8" type="primary">petM</name>
</gene>
<keyword evidence="6 7" id="KW-0472">Membrane</keyword>
<sequence>MTEILNVGILALVITLFGLSLGFGLLRIQER</sequence>
<feature type="transmembrane region" description="Helical" evidence="7">
    <location>
        <begin position="6"/>
        <end position="26"/>
    </location>
</feature>
<evidence type="ECO:0000256" key="4">
    <source>
        <dbReference type="ARBA" id="ARBA00022982"/>
    </source>
</evidence>
<keyword evidence="2" id="KW-0813">Transport</keyword>
<keyword evidence="8" id="KW-0934">Plastid</keyword>
<dbReference type="GO" id="GO:0016020">
    <property type="term" value="C:membrane"/>
    <property type="evidence" value="ECO:0007669"/>
    <property type="project" value="UniProtKB-SubCell"/>
</dbReference>
<protein>
    <submittedName>
        <fullName evidence="8">Cytochrome b6f complex subunit VII</fullName>
    </submittedName>
</protein>
<dbReference type="AlphaFoldDB" id="A0A0D3M5Q7"/>
<evidence type="ECO:0000313" key="8">
    <source>
        <dbReference type="EMBL" id="AIB04137.1"/>
    </source>
</evidence>
<comment type="subcellular location">
    <subcellularLocation>
        <location evidence="1">Membrane</location>
        <topology evidence="1">Single-pass membrane protein</topology>
    </subcellularLocation>
</comment>
<evidence type="ECO:0000256" key="6">
    <source>
        <dbReference type="ARBA" id="ARBA00023136"/>
    </source>
</evidence>
<evidence type="ECO:0000256" key="7">
    <source>
        <dbReference type="SAM" id="Phobius"/>
    </source>
</evidence>
<dbReference type="GO" id="GO:0009512">
    <property type="term" value="C:cytochrome b6f complex"/>
    <property type="evidence" value="ECO:0007669"/>
    <property type="project" value="InterPro"/>
</dbReference>
<evidence type="ECO:0000256" key="2">
    <source>
        <dbReference type="ARBA" id="ARBA00022448"/>
    </source>
</evidence>
<evidence type="ECO:0000256" key="1">
    <source>
        <dbReference type="ARBA" id="ARBA00004167"/>
    </source>
</evidence>
<reference evidence="8" key="1">
    <citation type="journal article" date="2015" name="Sci. Rep.">
        <title>Updating algal evolutionary relationships through plastid genome sequencing: did alveolate plastids emerge through endosymbiosis of an ochrophyte?</title>
        <authorList>
            <person name="Sevcikova T."/>
            <person name="Horak A."/>
            <person name="Klimes V."/>
            <person name="Zbrankova V."/>
            <person name="Demir-Hilton E."/>
            <person name="Sudek S."/>
            <person name="Jenkins J."/>
            <person name="Schmutz J."/>
            <person name="Pribyl P."/>
            <person name="Fousek J."/>
            <person name="Vlcek C."/>
            <person name="Lang B.F."/>
            <person name="Obornik M."/>
            <person name="Worden A.Z."/>
            <person name="Elias M."/>
        </authorList>
    </citation>
    <scope>NUCLEOTIDE SEQUENCE</scope>
</reference>
<geneLocation type="plastid" evidence="8"/>
<dbReference type="InterPro" id="IPR012595">
    <property type="entry name" value="PetM_cyt_b6/f_cplx_su7"/>
</dbReference>
<keyword evidence="3 7" id="KW-0812">Transmembrane</keyword>
<evidence type="ECO:0000256" key="3">
    <source>
        <dbReference type="ARBA" id="ARBA00022692"/>
    </source>
</evidence>
<proteinExistence type="predicted"/>
<accession>A0A0D3M5Q7</accession>
<evidence type="ECO:0000256" key="5">
    <source>
        <dbReference type="ARBA" id="ARBA00022989"/>
    </source>
</evidence>